<dbReference type="Proteomes" id="UP001419268">
    <property type="component" value="Unassembled WGS sequence"/>
</dbReference>
<feature type="compositionally biased region" description="Polar residues" evidence="1">
    <location>
        <begin position="43"/>
        <end position="58"/>
    </location>
</feature>
<comment type="caution">
    <text evidence="2">The sequence shown here is derived from an EMBL/GenBank/DDBJ whole genome shotgun (WGS) entry which is preliminary data.</text>
</comment>
<dbReference type="AlphaFoldDB" id="A0AAP0KSP7"/>
<evidence type="ECO:0000313" key="3">
    <source>
        <dbReference type="Proteomes" id="UP001419268"/>
    </source>
</evidence>
<evidence type="ECO:0000313" key="2">
    <source>
        <dbReference type="EMBL" id="KAK9157993.1"/>
    </source>
</evidence>
<evidence type="ECO:0000256" key="1">
    <source>
        <dbReference type="SAM" id="MobiDB-lite"/>
    </source>
</evidence>
<dbReference type="EMBL" id="JBBNAG010000002">
    <property type="protein sequence ID" value="KAK9157993.1"/>
    <property type="molecule type" value="Genomic_DNA"/>
</dbReference>
<accession>A0AAP0KSP7</accession>
<reference evidence="2 3" key="1">
    <citation type="submission" date="2024-01" db="EMBL/GenBank/DDBJ databases">
        <title>Genome assemblies of Stephania.</title>
        <authorList>
            <person name="Yang L."/>
        </authorList>
    </citation>
    <scope>NUCLEOTIDE SEQUENCE [LARGE SCALE GENOMIC DNA]</scope>
    <source>
        <strain evidence="2">JXDWG</strain>
        <tissue evidence="2">Leaf</tissue>
    </source>
</reference>
<sequence>MPDSLPRNTRCAVCRIANRIFQPIRCATSARKSTLDQSDGATWTFEQQARQHKASATNEDMPRHPTPVPPSNERPRRFATSPGKPRHPQAIFSALQQLVDLPRDPIPLRLPDFRRVRANSSSAVLRRRGALLFARRVTLTCFSHSCDATCH</sequence>
<feature type="region of interest" description="Disordered" evidence="1">
    <location>
        <begin position="43"/>
        <end position="87"/>
    </location>
</feature>
<gene>
    <name evidence="2" type="ORF">Scep_004567</name>
</gene>
<keyword evidence="3" id="KW-1185">Reference proteome</keyword>
<protein>
    <submittedName>
        <fullName evidence="2">Uncharacterized protein</fullName>
    </submittedName>
</protein>
<proteinExistence type="predicted"/>
<organism evidence="2 3">
    <name type="scientific">Stephania cephalantha</name>
    <dbReference type="NCBI Taxonomy" id="152367"/>
    <lineage>
        <taxon>Eukaryota</taxon>
        <taxon>Viridiplantae</taxon>
        <taxon>Streptophyta</taxon>
        <taxon>Embryophyta</taxon>
        <taxon>Tracheophyta</taxon>
        <taxon>Spermatophyta</taxon>
        <taxon>Magnoliopsida</taxon>
        <taxon>Ranunculales</taxon>
        <taxon>Menispermaceae</taxon>
        <taxon>Menispermoideae</taxon>
        <taxon>Cissampelideae</taxon>
        <taxon>Stephania</taxon>
    </lineage>
</organism>
<name>A0AAP0KSP7_9MAGN</name>